<dbReference type="FunFam" id="3.40.50.1970:FF:000003">
    <property type="entry name" value="Alcohol dehydrogenase, iron-containing"/>
    <property type="match status" value="1"/>
</dbReference>
<dbReference type="InterPro" id="IPR044731">
    <property type="entry name" value="BDH-like"/>
</dbReference>
<comment type="similarity">
    <text evidence="1">Belongs to the iron-containing alcohol dehydrogenase family.</text>
</comment>
<dbReference type="GO" id="GO:1990002">
    <property type="term" value="F:methylglyoxal reductase (NADPH) (acetol producing) activity"/>
    <property type="evidence" value="ECO:0007669"/>
    <property type="project" value="TreeGrafter"/>
</dbReference>
<dbReference type="GO" id="GO:0046872">
    <property type="term" value="F:metal ion binding"/>
    <property type="evidence" value="ECO:0007669"/>
    <property type="project" value="InterPro"/>
</dbReference>
<evidence type="ECO:0000256" key="1">
    <source>
        <dbReference type="ARBA" id="ARBA00007358"/>
    </source>
</evidence>
<name>A0A2N7PIN5_9BACT</name>
<reference evidence="5 6" key="1">
    <citation type="submission" date="2018-01" db="EMBL/GenBank/DDBJ databases">
        <title>Metagenomic assembled genomes from two thermal pools in the Uzon Caldera, Kamchatka, Russia.</title>
        <authorList>
            <person name="Wilkins L."/>
            <person name="Ettinger C."/>
        </authorList>
    </citation>
    <scope>NUCLEOTIDE SEQUENCE [LARGE SCALE GENOMIC DNA]</scope>
    <source>
        <strain evidence="5">ZAV-15</strain>
    </source>
</reference>
<evidence type="ECO:0000313" key="6">
    <source>
        <dbReference type="Proteomes" id="UP000235731"/>
    </source>
</evidence>
<dbReference type="Proteomes" id="UP000235731">
    <property type="component" value="Unassembled WGS sequence"/>
</dbReference>
<accession>A0A2N7PIN5</accession>
<dbReference type="Gene3D" id="1.20.1090.10">
    <property type="entry name" value="Dehydroquinate synthase-like - alpha domain"/>
    <property type="match status" value="1"/>
</dbReference>
<comment type="caution">
    <text evidence="5">The sequence shown here is derived from an EMBL/GenBank/DDBJ whole genome shotgun (WGS) entry which is preliminary data.</text>
</comment>
<keyword evidence="2" id="KW-0560">Oxidoreductase</keyword>
<gene>
    <name evidence="5" type="ORF">C0197_05295</name>
</gene>
<dbReference type="EMBL" id="PNIE01000076">
    <property type="protein sequence ID" value="PMP61726.1"/>
    <property type="molecule type" value="Genomic_DNA"/>
</dbReference>
<dbReference type="GO" id="GO:0005829">
    <property type="term" value="C:cytosol"/>
    <property type="evidence" value="ECO:0007669"/>
    <property type="project" value="TreeGrafter"/>
</dbReference>
<dbReference type="Pfam" id="PF00465">
    <property type="entry name" value="Fe-ADH"/>
    <property type="match status" value="1"/>
</dbReference>
<evidence type="ECO:0000259" key="3">
    <source>
        <dbReference type="Pfam" id="PF00465"/>
    </source>
</evidence>
<proteinExistence type="inferred from homology"/>
<dbReference type="InterPro" id="IPR001670">
    <property type="entry name" value="ADH_Fe/GldA"/>
</dbReference>
<evidence type="ECO:0000259" key="4">
    <source>
        <dbReference type="Pfam" id="PF25137"/>
    </source>
</evidence>
<evidence type="ECO:0000313" key="5">
    <source>
        <dbReference type="EMBL" id="PMP61726.1"/>
    </source>
</evidence>
<dbReference type="SUPFAM" id="SSF56796">
    <property type="entry name" value="Dehydroquinate synthase-like"/>
    <property type="match status" value="1"/>
</dbReference>
<evidence type="ECO:0000256" key="2">
    <source>
        <dbReference type="ARBA" id="ARBA00023002"/>
    </source>
</evidence>
<dbReference type="Gene3D" id="3.40.50.1970">
    <property type="match status" value="1"/>
</dbReference>
<dbReference type="GO" id="GO:1990362">
    <property type="term" value="F:butanol dehydrogenase (NAD+) activity"/>
    <property type="evidence" value="ECO:0007669"/>
    <property type="project" value="InterPro"/>
</dbReference>
<dbReference type="AlphaFoldDB" id="A0A2N7PIN5"/>
<dbReference type="CDD" id="cd08187">
    <property type="entry name" value="BDH"/>
    <property type="match status" value="1"/>
</dbReference>
<dbReference type="GO" id="GO:0008106">
    <property type="term" value="F:alcohol dehydrogenase (NADP+) activity"/>
    <property type="evidence" value="ECO:0007669"/>
    <property type="project" value="TreeGrafter"/>
</dbReference>
<feature type="domain" description="Alcohol dehydrogenase iron-type/glycerol dehydrogenase GldA" evidence="3">
    <location>
        <begin position="9"/>
        <end position="179"/>
    </location>
</feature>
<dbReference type="InterPro" id="IPR056798">
    <property type="entry name" value="ADH_Fe_C"/>
</dbReference>
<feature type="domain" description="Fe-containing alcohol dehydrogenase-like C-terminal" evidence="4">
    <location>
        <begin position="191"/>
        <end position="363"/>
    </location>
</feature>
<dbReference type="PANTHER" id="PTHR43633">
    <property type="entry name" value="ALCOHOL DEHYDROGENASE YQHD"/>
    <property type="match status" value="1"/>
</dbReference>
<dbReference type="PANTHER" id="PTHR43633:SF1">
    <property type="entry name" value="ALCOHOL DEHYDROGENASE YQHD"/>
    <property type="match status" value="1"/>
</dbReference>
<dbReference type="Pfam" id="PF25137">
    <property type="entry name" value="ADH_Fe_C"/>
    <property type="match status" value="1"/>
</dbReference>
<organism evidence="5 6">
    <name type="scientific">Caldimicrobium thiodismutans</name>
    <dbReference type="NCBI Taxonomy" id="1653476"/>
    <lineage>
        <taxon>Bacteria</taxon>
        <taxon>Pseudomonadati</taxon>
        <taxon>Thermodesulfobacteriota</taxon>
        <taxon>Thermodesulfobacteria</taxon>
        <taxon>Thermodesulfobacteriales</taxon>
        <taxon>Thermodesulfobacteriaceae</taxon>
        <taxon>Caldimicrobium</taxon>
    </lineage>
</organism>
<protein>
    <submittedName>
        <fullName evidence="5">NADH-dependent alcohol dehydrogenase</fullName>
    </submittedName>
</protein>
<sequence length="384" mass="42699">MENFVYFNPTEIYFGRGQEEKIGEIIKKHGIKKILFLYGRSSIKKIGLYDKVVKSLQEANIEFIEHGGVKPNPILSHTLEGVRKAKEFGAEAILGVGGGSVVDEAKAIALGVIVGEDELWSYFRHEKEIKEALPVFDILTLAATGTEMNGNAVITHDETKEKLYISSPLLCPKASILNPELTFTVPKEYQAYAAVDVIAHVIELYFSSDYCPKIQARFIEGLIKTVMETTEAILENPKDYQARAEFMWASTLALNGLAQIGFKGGGFHNHLLAHAIGGLYDLPHGACLSIVIPAWMKWWCAKNPSPFERFAKEVFGLSKAEEGIEALKNWFKKIGSPTSFKEAGLDEKAVEETAKITVQTAPVWGLDKYYNFETTKEILMKALS</sequence>